<evidence type="ECO:0008006" key="3">
    <source>
        <dbReference type="Google" id="ProtNLM"/>
    </source>
</evidence>
<dbReference type="CDD" id="cd00473">
    <property type="entry name" value="bS6"/>
    <property type="match status" value="1"/>
</dbReference>
<proteinExistence type="inferred from homology"/>
<evidence type="ECO:0000256" key="1">
    <source>
        <dbReference type="ARBA" id="ARBA00009512"/>
    </source>
</evidence>
<dbReference type="Gene3D" id="3.30.70.60">
    <property type="match status" value="1"/>
</dbReference>
<organism evidence="2">
    <name type="scientific">hydrothermal vent metagenome</name>
    <dbReference type="NCBI Taxonomy" id="652676"/>
    <lineage>
        <taxon>unclassified sequences</taxon>
        <taxon>metagenomes</taxon>
        <taxon>ecological metagenomes</taxon>
    </lineage>
</organism>
<sequence>MEKTVLKKYEMVVIIDAKLTNEEKEVARKDATEIVNNAGGNVINSQVWIEKQKFTFEIKKCTEGLYYSINFESEASAINKMRAGLRLNEQILRSLIILVD</sequence>
<dbReference type="NCBIfam" id="TIGR00166">
    <property type="entry name" value="S6"/>
    <property type="match status" value="1"/>
</dbReference>
<gene>
    <name evidence="2" type="ORF">MNBD_UNCLBAC01-1375</name>
</gene>
<reference evidence="2" key="1">
    <citation type="submission" date="2018-06" db="EMBL/GenBank/DDBJ databases">
        <authorList>
            <person name="Zhirakovskaya E."/>
        </authorList>
    </citation>
    <scope>NUCLEOTIDE SEQUENCE</scope>
</reference>
<dbReference type="EMBL" id="UOGJ01000112">
    <property type="protein sequence ID" value="VAX36879.1"/>
    <property type="molecule type" value="Genomic_DNA"/>
</dbReference>
<dbReference type="HAMAP" id="MF_00360">
    <property type="entry name" value="Ribosomal_bS6"/>
    <property type="match status" value="1"/>
</dbReference>
<name>A0A3B1D3Y2_9ZZZZ</name>
<dbReference type="SUPFAM" id="SSF54995">
    <property type="entry name" value="Ribosomal protein S6"/>
    <property type="match status" value="1"/>
</dbReference>
<comment type="similarity">
    <text evidence="1">Belongs to the bacterial ribosomal protein bS6 family.</text>
</comment>
<dbReference type="GO" id="GO:0019843">
    <property type="term" value="F:rRNA binding"/>
    <property type="evidence" value="ECO:0007669"/>
    <property type="project" value="InterPro"/>
</dbReference>
<dbReference type="InterPro" id="IPR014717">
    <property type="entry name" value="Transl_elong_EF1B/ribsomal_bS6"/>
</dbReference>
<protein>
    <recommendedName>
        <fullName evidence="3">SSU ribosomal protein S6p</fullName>
    </recommendedName>
</protein>
<dbReference type="InterPro" id="IPR020814">
    <property type="entry name" value="Ribosomal_S6_plastid/chlpt"/>
</dbReference>
<dbReference type="InterPro" id="IPR000529">
    <property type="entry name" value="Ribosomal_bS6"/>
</dbReference>
<dbReference type="GO" id="GO:0003735">
    <property type="term" value="F:structural constituent of ribosome"/>
    <property type="evidence" value="ECO:0007669"/>
    <property type="project" value="InterPro"/>
</dbReference>
<dbReference type="GO" id="GO:0006412">
    <property type="term" value="P:translation"/>
    <property type="evidence" value="ECO:0007669"/>
    <property type="project" value="InterPro"/>
</dbReference>
<dbReference type="GO" id="GO:0005840">
    <property type="term" value="C:ribosome"/>
    <property type="evidence" value="ECO:0007669"/>
    <property type="project" value="InterPro"/>
</dbReference>
<evidence type="ECO:0000313" key="2">
    <source>
        <dbReference type="EMBL" id="VAX36879.1"/>
    </source>
</evidence>
<dbReference type="AlphaFoldDB" id="A0A3B1D3Y2"/>
<dbReference type="Pfam" id="PF01250">
    <property type="entry name" value="Ribosomal_S6"/>
    <property type="match status" value="1"/>
</dbReference>
<accession>A0A3B1D3Y2</accession>
<dbReference type="InterPro" id="IPR035980">
    <property type="entry name" value="Ribosomal_bS6_sf"/>
</dbReference>